<reference evidence="1 2" key="1">
    <citation type="journal article" date="2018" name="Mol. Plant">
        <title>The genome of Artemisia annua provides insight into the evolution of Asteraceae family and artemisinin biosynthesis.</title>
        <authorList>
            <person name="Shen Q."/>
            <person name="Zhang L."/>
            <person name="Liao Z."/>
            <person name="Wang S."/>
            <person name="Yan T."/>
            <person name="Shi P."/>
            <person name="Liu M."/>
            <person name="Fu X."/>
            <person name="Pan Q."/>
            <person name="Wang Y."/>
            <person name="Lv Z."/>
            <person name="Lu X."/>
            <person name="Zhang F."/>
            <person name="Jiang W."/>
            <person name="Ma Y."/>
            <person name="Chen M."/>
            <person name="Hao X."/>
            <person name="Li L."/>
            <person name="Tang Y."/>
            <person name="Lv G."/>
            <person name="Zhou Y."/>
            <person name="Sun X."/>
            <person name="Brodelius P.E."/>
            <person name="Rose J.K.C."/>
            <person name="Tang K."/>
        </authorList>
    </citation>
    <scope>NUCLEOTIDE SEQUENCE [LARGE SCALE GENOMIC DNA]</scope>
    <source>
        <strain evidence="2">cv. Huhao1</strain>
        <tissue evidence="1">Leaf</tissue>
    </source>
</reference>
<dbReference type="AlphaFoldDB" id="A0A2U1NPP1"/>
<keyword evidence="2" id="KW-1185">Reference proteome</keyword>
<sequence>MAANYAKVLGIIEVLISLPFRKLMKNPNFRKFVIDGLTGLIMKNYHPVNQDLAFSFSHNILLWETNDARDPNATYEDMWFPKHVFFCRNLGLIKGSKYGLVNLACKDPKSCPKRFGQTCHGLHGLSKGSKYGCYPRS</sequence>
<gene>
    <name evidence="1" type="ORF">CTI12_AA243130</name>
</gene>
<accession>A0A2U1NPP1</accession>
<organism evidence="1 2">
    <name type="scientific">Artemisia annua</name>
    <name type="common">Sweet wormwood</name>
    <dbReference type="NCBI Taxonomy" id="35608"/>
    <lineage>
        <taxon>Eukaryota</taxon>
        <taxon>Viridiplantae</taxon>
        <taxon>Streptophyta</taxon>
        <taxon>Embryophyta</taxon>
        <taxon>Tracheophyta</taxon>
        <taxon>Spermatophyta</taxon>
        <taxon>Magnoliopsida</taxon>
        <taxon>eudicotyledons</taxon>
        <taxon>Gunneridae</taxon>
        <taxon>Pentapetalae</taxon>
        <taxon>asterids</taxon>
        <taxon>campanulids</taxon>
        <taxon>Asterales</taxon>
        <taxon>Asteraceae</taxon>
        <taxon>Asteroideae</taxon>
        <taxon>Anthemideae</taxon>
        <taxon>Artemisiinae</taxon>
        <taxon>Artemisia</taxon>
    </lineage>
</organism>
<dbReference type="EMBL" id="PKPP01002406">
    <property type="protein sequence ID" value="PWA75466.1"/>
    <property type="molecule type" value="Genomic_DNA"/>
</dbReference>
<protein>
    <submittedName>
        <fullName evidence="1">Uncharacterized protein</fullName>
    </submittedName>
</protein>
<name>A0A2U1NPP1_ARTAN</name>
<comment type="caution">
    <text evidence="1">The sequence shown here is derived from an EMBL/GenBank/DDBJ whole genome shotgun (WGS) entry which is preliminary data.</text>
</comment>
<dbReference type="Proteomes" id="UP000245207">
    <property type="component" value="Unassembled WGS sequence"/>
</dbReference>
<proteinExistence type="predicted"/>
<evidence type="ECO:0000313" key="1">
    <source>
        <dbReference type="EMBL" id="PWA75466.1"/>
    </source>
</evidence>
<evidence type="ECO:0000313" key="2">
    <source>
        <dbReference type="Proteomes" id="UP000245207"/>
    </source>
</evidence>